<keyword evidence="1" id="KW-0119">Carbohydrate metabolism</keyword>
<proteinExistence type="predicted"/>
<dbReference type="Pfam" id="PF01261">
    <property type="entry name" value="AP_endonuc_2"/>
    <property type="match status" value="1"/>
</dbReference>
<keyword evidence="3" id="KW-0413">Isomerase</keyword>
<dbReference type="InterPro" id="IPR036237">
    <property type="entry name" value="Xyl_isomerase-like_sf"/>
</dbReference>
<dbReference type="PANTHER" id="PTHR12110:SF21">
    <property type="entry name" value="XYLOSE ISOMERASE-LIKE TIM BARREL DOMAIN-CONTAINING PROTEIN"/>
    <property type="match status" value="1"/>
</dbReference>
<dbReference type="Gene3D" id="3.20.20.150">
    <property type="entry name" value="Divalent-metal-dependent TIM barrel enzymes"/>
    <property type="match status" value="1"/>
</dbReference>
<evidence type="ECO:0000313" key="3">
    <source>
        <dbReference type="EMBL" id="MFK4639331.1"/>
    </source>
</evidence>
<evidence type="ECO:0000256" key="1">
    <source>
        <dbReference type="ARBA" id="ARBA00023277"/>
    </source>
</evidence>
<organism evidence="3 4">
    <name type="scientific">Paenarthrobacter histidinolovorans</name>
    <dbReference type="NCBI Taxonomy" id="43664"/>
    <lineage>
        <taxon>Bacteria</taxon>
        <taxon>Bacillati</taxon>
        <taxon>Actinomycetota</taxon>
        <taxon>Actinomycetes</taxon>
        <taxon>Micrococcales</taxon>
        <taxon>Micrococcaceae</taxon>
        <taxon>Paenarthrobacter</taxon>
    </lineage>
</organism>
<protein>
    <submittedName>
        <fullName evidence="3">Sugar phosphate isomerase/epimerase</fullName>
    </submittedName>
</protein>
<dbReference type="EMBL" id="JBIYEW010000003">
    <property type="protein sequence ID" value="MFK4639331.1"/>
    <property type="molecule type" value="Genomic_DNA"/>
</dbReference>
<comment type="caution">
    <text evidence="3">The sequence shown here is derived from an EMBL/GenBank/DDBJ whole genome shotgun (WGS) entry which is preliminary data.</text>
</comment>
<dbReference type="GO" id="GO:0016853">
    <property type="term" value="F:isomerase activity"/>
    <property type="evidence" value="ECO:0007669"/>
    <property type="project" value="UniProtKB-KW"/>
</dbReference>
<dbReference type="PANTHER" id="PTHR12110">
    <property type="entry name" value="HYDROXYPYRUVATE ISOMERASE"/>
    <property type="match status" value="1"/>
</dbReference>
<dbReference type="SUPFAM" id="SSF51658">
    <property type="entry name" value="Xylose isomerase-like"/>
    <property type="match status" value="1"/>
</dbReference>
<dbReference type="InterPro" id="IPR050312">
    <property type="entry name" value="IolE/XylAMocC-like"/>
</dbReference>
<reference evidence="3 4" key="1">
    <citation type="submission" date="2024-10" db="EMBL/GenBank/DDBJ databases">
        <title>Novel secondary metabolite-producing bacteria for plant disease control.</title>
        <authorList>
            <person name="Chevrette M."/>
        </authorList>
    </citation>
    <scope>NUCLEOTIDE SEQUENCE [LARGE SCALE GENOMIC DNA]</scope>
    <source>
        <strain evidence="3 4">J30 TE3557</strain>
    </source>
</reference>
<name>A0ABW8N6X7_9MICC</name>
<evidence type="ECO:0000313" key="4">
    <source>
        <dbReference type="Proteomes" id="UP001620520"/>
    </source>
</evidence>
<dbReference type="InterPro" id="IPR013022">
    <property type="entry name" value="Xyl_isomerase-like_TIM-brl"/>
</dbReference>
<evidence type="ECO:0000259" key="2">
    <source>
        <dbReference type="Pfam" id="PF01261"/>
    </source>
</evidence>
<sequence>MTFPKTPQLIASCWTSAGNVAPLSTPETSPVPIQERVASMASTGWAGFGLAHDDLVAVRDTIGFPQLRRLSDDAGLNHIEVELLSNWWDDSRSREWRPHFDLLLDAAESLGASFIKVGTAIGDGLEDYSQFVEPLRLLAKEAADHGTRIALEPMAFSMVDSIPLAADLMRSVDMLECGLVVDYWHVFRHGTTHEELEQKLTVDQIFGVELNDADAEVRGTLFEDTRDHRRLCGEGDQDVTGFISTLQGIGFNGPWGVEILSDAHRALPVREALAVAHSTALSCFPY</sequence>
<feature type="domain" description="Xylose isomerase-like TIM barrel" evidence="2">
    <location>
        <begin position="40"/>
        <end position="275"/>
    </location>
</feature>
<gene>
    <name evidence="3" type="ORF">ABIA52_002220</name>
</gene>
<dbReference type="RefSeq" id="WP_189016917.1">
    <property type="nucleotide sequence ID" value="NZ_BMPM01000003.1"/>
</dbReference>
<dbReference type="Proteomes" id="UP001620520">
    <property type="component" value="Unassembled WGS sequence"/>
</dbReference>
<keyword evidence="4" id="KW-1185">Reference proteome</keyword>
<accession>A0ABW8N6X7</accession>